<dbReference type="InterPro" id="IPR021383">
    <property type="entry name" value="DUF3015"/>
</dbReference>
<proteinExistence type="predicted"/>
<gene>
    <name evidence="1" type="ORF">DN745_18575</name>
</gene>
<organism evidence="1 2">
    <name type="scientific">Bradymonas sediminis</name>
    <dbReference type="NCBI Taxonomy" id="1548548"/>
    <lineage>
        <taxon>Bacteria</taxon>
        <taxon>Deltaproteobacteria</taxon>
        <taxon>Bradymonadales</taxon>
        <taxon>Bradymonadaceae</taxon>
        <taxon>Bradymonas</taxon>
    </lineage>
</organism>
<name>A0A2Z4FQ72_9DELT</name>
<keyword evidence="1" id="KW-0808">Transferase</keyword>
<dbReference type="AlphaFoldDB" id="A0A2Z4FQ72"/>
<dbReference type="PROSITE" id="PS51257">
    <property type="entry name" value="PROKAR_LIPOPROTEIN"/>
    <property type="match status" value="1"/>
</dbReference>
<keyword evidence="1" id="KW-0328">Glycosyltransferase</keyword>
<sequence>MKYVKMMIAIGVVFFGVSVFGATSAQAQSYGTAGCGLGSMLFGEDEGMIQIFAATTNGLFATQTFGITSGTSNCVDRGVISQNSEQEAFFEMNYDALRQDMAAGQGEHLLAMGSLLGCSAEVQSELGSFSQAHYEQIFPSDHTTANQALYSYKMQLSQQEGFAQACARL</sequence>
<accession>A0A2Z4FQ72</accession>
<protein>
    <submittedName>
        <fullName evidence="1">Orotate phosphoribosyltransferase</fullName>
    </submittedName>
</protein>
<dbReference type="Proteomes" id="UP000249799">
    <property type="component" value="Chromosome"/>
</dbReference>
<dbReference type="EMBL" id="CP030032">
    <property type="protein sequence ID" value="AWV91221.1"/>
    <property type="molecule type" value="Genomic_DNA"/>
</dbReference>
<evidence type="ECO:0000313" key="1">
    <source>
        <dbReference type="EMBL" id="AWV91221.1"/>
    </source>
</evidence>
<dbReference type="Pfam" id="PF11220">
    <property type="entry name" value="DUF3015"/>
    <property type="match status" value="1"/>
</dbReference>
<dbReference type="KEGG" id="bsed:DN745_18575"/>
<keyword evidence="2" id="KW-1185">Reference proteome</keyword>
<dbReference type="OrthoDB" id="5344038at2"/>
<dbReference type="RefSeq" id="WP_111337298.1">
    <property type="nucleotide sequence ID" value="NZ_CP030032.1"/>
</dbReference>
<reference evidence="1 2" key="1">
    <citation type="submission" date="2018-06" db="EMBL/GenBank/DDBJ databases">
        <title>Lujinxingia sediminis gen. nov. sp. nov., a new facultative anaerobic member of the class Deltaproteobacteria, and proposal of Lujinxingaceae fam. nov.</title>
        <authorList>
            <person name="Guo L.-Y."/>
            <person name="Li C.-M."/>
            <person name="Wang S."/>
            <person name="Du Z.-J."/>
        </authorList>
    </citation>
    <scope>NUCLEOTIDE SEQUENCE [LARGE SCALE GENOMIC DNA]</scope>
    <source>
        <strain evidence="1 2">FA350</strain>
    </source>
</reference>
<evidence type="ECO:0000313" key="2">
    <source>
        <dbReference type="Proteomes" id="UP000249799"/>
    </source>
</evidence>
<dbReference type="GO" id="GO:0016757">
    <property type="term" value="F:glycosyltransferase activity"/>
    <property type="evidence" value="ECO:0007669"/>
    <property type="project" value="UniProtKB-KW"/>
</dbReference>